<proteinExistence type="predicted"/>
<dbReference type="InterPro" id="IPR055170">
    <property type="entry name" value="GFO_IDH_MocA-like_dom"/>
</dbReference>
<dbReference type="PANTHER" id="PTHR43818:SF5">
    <property type="entry name" value="OXIDOREDUCTASE FAMILY PROTEIN"/>
    <property type="match status" value="1"/>
</dbReference>
<evidence type="ECO:0000313" key="3">
    <source>
        <dbReference type="EMBL" id="TWU37222.1"/>
    </source>
</evidence>
<feature type="domain" description="Gfo/Idh/MocA-like oxidoreductase N-terminal" evidence="1">
    <location>
        <begin position="44"/>
        <end position="173"/>
    </location>
</feature>
<dbReference type="Pfam" id="PF22725">
    <property type="entry name" value="GFO_IDH_MocA_C3"/>
    <property type="match status" value="1"/>
</dbReference>
<protein>
    <submittedName>
        <fullName evidence="3">1,5-anhydro-D-fructose reductase</fullName>
        <ecNumber evidence="3">1.1.1.292</ecNumber>
    </submittedName>
</protein>
<dbReference type="InterPro" id="IPR006311">
    <property type="entry name" value="TAT_signal"/>
</dbReference>
<dbReference type="Gene3D" id="3.30.360.10">
    <property type="entry name" value="Dihydrodipicolinate Reductase, domain 2"/>
    <property type="match status" value="1"/>
</dbReference>
<evidence type="ECO:0000313" key="4">
    <source>
        <dbReference type="Proteomes" id="UP000319143"/>
    </source>
</evidence>
<dbReference type="OrthoDB" id="253515at2"/>
<gene>
    <name evidence="3" type="primary">afr_6</name>
    <name evidence="3" type="ORF">Poly41_33500</name>
</gene>
<dbReference type="PANTHER" id="PTHR43818">
    <property type="entry name" value="BCDNA.GH03377"/>
    <property type="match status" value="1"/>
</dbReference>
<dbReference type="GO" id="GO:0000166">
    <property type="term" value="F:nucleotide binding"/>
    <property type="evidence" value="ECO:0007669"/>
    <property type="project" value="InterPro"/>
</dbReference>
<dbReference type="SUPFAM" id="SSF55347">
    <property type="entry name" value="Glyceraldehyde-3-phosphate dehydrogenase-like, C-terminal domain"/>
    <property type="match status" value="1"/>
</dbReference>
<evidence type="ECO:0000259" key="1">
    <source>
        <dbReference type="Pfam" id="PF01408"/>
    </source>
</evidence>
<comment type="caution">
    <text evidence="3">The sequence shown here is derived from an EMBL/GenBank/DDBJ whole genome shotgun (WGS) entry which is preliminary data.</text>
</comment>
<dbReference type="SUPFAM" id="SSF51735">
    <property type="entry name" value="NAD(P)-binding Rossmann-fold domains"/>
    <property type="match status" value="1"/>
</dbReference>
<dbReference type="RefSeq" id="WP_146527515.1">
    <property type="nucleotide sequence ID" value="NZ_SJPV01000005.1"/>
</dbReference>
<dbReference type="EMBL" id="SJPV01000005">
    <property type="protein sequence ID" value="TWU37222.1"/>
    <property type="molecule type" value="Genomic_DNA"/>
</dbReference>
<evidence type="ECO:0000259" key="2">
    <source>
        <dbReference type="Pfam" id="PF22725"/>
    </source>
</evidence>
<organism evidence="3 4">
    <name type="scientific">Novipirellula artificiosorum</name>
    <dbReference type="NCBI Taxonomy" id="2528016"/>
    <lineage>
        <taxon>Bacteria</taxon>
        <taxon>Pseudomonadati</taxon>
        <taxon>Planctomycetota</taxon>
        <taxon>Planctomycetia</taxon>
        <taxon>Pirellulales</taxon>
        <taxon>Pirellulaceae</taxon>
        <taxon>Novipirellula</taxon>
    </lineage>
</organism>
<dbReference type="InterPro" id="IPR050463">
    <property type="entry name" value="Gfo/Idh/MocA_oxidrdct_glycsds"/>
</dbReference>
<feature type="domain" description="GFO/IDH/MocA-like oxidoreductase" evidence="2">
    <location>
        <begin position="194"/>
        <end position="326"/>
    </location>
</feature>
<dbReference type="EC" id="1.1.1.292" evidence="3"/>
<accession>A0A5C6DKV1</accession>
<keyword evidence="4" id="KW-1185">Reference proteome</keyword>
<dbReference type="Gene3D" id="3.40.50.720">
    <property type="entry name" value="NAD(P)-binding Rossmann-like Domain"/>
    <property type="match status" value="1"/>
</dbReference>
<reference evidence="3 4" key="1">
    <citation type="submission" date="2019-02" db="EMBL/GenBank/DDBJ databases">
        <title>Deep-cultivation of Planctomycetes and their phenomic and genomic characterization uncovers novel biology.</title>
        <authorList>
            <person name="Wiegand S."/>
            <person name="Jogler M."/>
            <person name="Boedeker C."/>
            <person name="Pinto D."/>
            <person name="Vollmers J."/>
            <person name="Rivas-Marin E."/>
            <person name="Kohn T."/>
            <person name="Peeters S.H."/>
            <person name="Heuer A."/>
            <person name="Rast P."/>
            <person name="Oberbeckmann S."/>
            <person name="Bunk B."/>
            <person name="Jeske O."/>
            <person name="Meyerdierks A."/>
            <person name="Storesund J.E."/>
            <person name="Kallscheuer N."/>
            <person name="Luecker S."/>
            <person name="Lage O.M."/>
            <person name="Pohl T."/>
            <person name="Merkel B.J."/>
            <person name="Hornburger P."/>
            <person name="Mueller R.-W."/>
            <person name="Bruemmer F."/>
            <person name="Labrenz M."/>
            <person name="Spormann A.M."/>
            <person name="Op Den Camp H."/>
            <person name="Overmann J."/>
            <person name="Amann R."/>
            <person name="Jetten M.S.M."/>
            <person name="Mascher T."/>
            <person name="Medema M.H."/>
            <person name="Devos D.P."/>
            <person name="Kaster A.-K."/>
            <person name="Ovreas L."/>
            <person name="Rohde M."/>
            <person name="Galperin M.Y."/>
            <person name="Jogler C."/>
        </authorList>
    </citation>
    <scope>NUCLEOTIDE SEQUENCE [LARGE SCALE GENOMIC DNA]</scope>
    <source>
        <strain evidence="3 4">Poly41</strain>
    </source>
</reference>
<dbReference type="AlphaFoldDB" id="A0A5C6DKV1"/>
<dbReference type="InterPro" id="IPR036291">
    <property type="entry name" value="NAD(P)-bd_dom_sf"/>
</dbReference>
<dbReference type="InterPro" id="IPR000683">
    <property type="entry name" value="Gfo/Idh/MocA-like_OxRdtase_N"/>
</dbReference>
<dbReference type="Proteomes" id="UP000319143">
    <property type="component" value="Unassembled WGS sequence"/>
</dbReference>
<name>A0A5C6DKV1_9BACT</name>
<dbReference type="GO" id="GO:0033712">
    <property type="term" value="F:1,5-anhydro-D-fructose reductase (1,5-anhydro-D-mannitol-forming) activity"/>
    <property type="evidence" value="ECO:0007669"/>
    <property type="project" value="UniProtKB-EC"/>
</dbReference>
<keyword evidence="3" id="KW-0560">Oxidoreductase</keyword>
<dbReference type="Pfam" id="PF01408">
    <property type="entry name" value="GFO_IDH_MocA"/>
    <property type="match status" value="1"/>
</dbReference>
<dbReference type="PROSITE" id="PS51318">
    <property type="entry name" value="TAT"/>
    <property type="match status" value="1"/>
</dbReference>
<sequence>MKRPTDASPQPVTRRSLLQSGTAVAIAGSLSLARSAHAAGSDEIRVALIGCGGRGTGAAMQAIKNAAGAKVKLVAMADAFKDRLELAYKSLKAQQPDQVDVPEERRFVGLDAYQKAIDCGVDMVLLCSPPGFRPDQFEAAVDAGKHIFMEKPVATDAPGVRRVIAANEKAKQKDLLVAVGHHLRHEIKHLESIDRIRSGEIGDVLYMRAYFNSGGVWVMPRKEGQTEMEHQTRNWYYFTWAGGDHLVEQHVHDLDVCNWMMDGPPVDARGAGGRQFRIGPQYGEIFDHFSIEYTYANGAKLFSYCRHIPNCWGSFSEHAHGTKGSIHIEGHGAADIKVNGADPVRIPRGPDGHQLEHDHLFSALLEGRSYNECDYGASSTMTAILGRMAAYSGQIVTYQDGLNSQRDLTPKPLSWDADTPVKPGENGLYACAMPGVTKVL</sequence>